<evidence type="ECO:0000256" key="11">
    <source>
        <dbReference type="ARBA" id="ARBA00070889"/>
    </source>
</evidence>
<keyword evidence="6" id="KW-0347">Helicase</keyword>
<reference evidence="15 16" key="1">
    <citation type="submission" date="2018-06" db="EMBL/GenBank/DDBJ databases">
        <title>The Genome of Cuscuta australis (Dodder) Provides Insight into the Evolution of Plant Parasitism.</title>
        <authorList>
            <person name="Liu H."/>
        </authorList>
    </citation>
    <scope>NUCLEOTIDE SEQUENCE [LARGE SCALE GENOMIC DNA]</scope>
    <source>
        <strain evidence="16">cv. Yunnan</strain>
        <tissue evidence="15">Vines</tissue>
    </source>
</reference>
<keyword evidence="9" id="KW-0539">Nucleus</keyword>
<keyword evidence="16" id="KW-1185">Reference proteome</keyword>
<evidence type="ECO:0000256" key="6">
    <source>
        <dbReference type="ARBA" id="ARBA00022806"/>
    </source>
</evidence>
<dbReference type="Gene3D" id="3.30.70.2280">
    <property type="match status" value="1"/>
</dbReference>
<dbReference type="SUPFAM" id="SSF54928">
    <property type="entry name" value="RNA-binding domain, RBD"/>
    <property type="match status" value="1"/>
</dbReference>
<protein>
    <recommendedName>
        <fullName evidence="11">DEAD-box ATP-dependent RNA helicase 7</fullName>
        <ecNumber evidence="3">3.6.4.13</ecNumber>
    </recommendedName>
</protein>
<comment type="caution">
    <text evidence="15">The sequence shown here is derived from an EMBL/GenBank/DDBJ whole genome shotgun (WGS) entry which is preliminary data.</text>
</comment>
<feature type="domain" description="GUCT" evidence="13">
    <location>
        <begin position="83"/>
        <end position="178"/>
    </location>
</feature>
<feature type="compositionally biased region" description="Gly residues" evidence="12">
    <location>
        <begin position="187"/>
        <end position="218"/>
    </location>
</feature>
<dbReference type="Proteomes" id="UP000249390">
    <property type="component" value="Unassembled WGS sequence"/>
</dbReference>
<evidence type="ECO:0000259" key="14">
    <source>
        <dbReference type="Pfam" id="PF26142"/>
    </source>
</evidence>
<evidence type="ECO:0000256" key="2">
    <source>
        <dbReference type="ARBA" id="ARBA00006517"/>
    </source>
</evidence>
<sequence length="218" mass="23481">MLYDPKRSNITRIERESGVKFEHIAAPQPSDIAKAMGKEAAEQIEGMSDSVIPPFKDAAEHLLKTSALSPADLLAKALAKAVGYTEIKSRSLLTSLENCVTLHLQSGRPVYSPSFVYNVLRRFLPEETAESIKGLTLTADGKGAVFDVSTEDVETFLEGSKKVYDAKLEVVKELPPLQEREPAPRGRFGGSGGRFSGGGRSWRGGRGGGGGGSRGRRF</sequence>
<dbReference type="FunFam" id="3.30.70.2280:FF:000003">
    <property type="entry name" value="DEAD-box ATP-dependent RNA helicase 7"/>
    <property type="match status" value="1"/>
</dbReference>
<evidence type="ECO:0000256" key="4">
    <source>
        <dbReference type="ARBA" id="ARBA00022741"/>
    </source>
</evidence>
<accession>A0A328DZR2</accession>
<dbReference type="CDD" id="cd12937">
    <property type="entry name" value="GUCT_RH7_like"/>
    <property type="match status" value="1"/>
</dbReference>
<evidence type="ECO:0000256" key="5">
    <source>
        <dbReference type="ARBA" id="ARBA00022801"/>
    </source>
</evidence>
<dbReference type="EMBL" id="NQVE01000073">
    <property type="protein sequence ID" value="RAL49988.1"/>
    <property type="molecule type" value="Genomic_DNA"/>
</dbReference>
<feature type="region of interest" description="Disordered" evidence="12">
    <location>
        <begin position="175"/>
        <end position="218"/>
    </location>
</feature>
<evidence type="ECO:0000313" key="16">
    <source>
        <dbReference type="Proteomes" id="UP000249390"/>
    </source>
</evidence>
<dbReference type="GO" id="GO:0005634">
    <property type="term" value="C:nucleus"/>
    <property type="evidence" value="ECO:0007669"/>
    <property type="project" value="UniProtKB-SubCell"/>
</dbReference>
<organism evidence="15 16">
    <name type="scientific">Cuscuta australis</name>
    <dbReference type="NCBI Taxonomy" id="267555"/>
    <lineage>
        <taxon>Eukaryota</taxon>
        <taxon>Viridiplantae</taxon>
        <taxon>Streptophyta</taxon>
        <taxon>Embryophyta</taxon>
        <taxon>Tracheophyta</taxon>
        <taxon>Spermatophyta</taxon>
        <taxon>Magnoliopsida</taxon>
        <taxon>eudicotyledons</taxon>
        <taxon>Gunneridae</taxon>
        <taxon>Pentapetalae</taxon>
        <taxon>asterids</taxon>
        <taxon>lamiids</taxon>
        <taxon>Solanales</taxon>
        <taxon>Convolvulaceae</taxon>
        <taxon>Cuscuteae</taxon>
        <taxon>Cuscuta</taxon>
        <taxon>Cuscuta subgen. Grammica</taxon>
        <taxon>Cuscuta sect. Cleistogrammica</taxon>
    </lineage>
</organism>
<dbReference type="Pfam" id="PF26142">
    <property type="entry name" value="DD_DDX21-DDX50"/>
    <property type="match status" value="1"/>
</dbReference>
<evidence type="ECO:0000256" key="12">
    <source>
        <dbReference type="SAM" id="MobiDB-lite"/>
    </source>
</evidence>
<dbReference type="AlphaFoldDB" id="A0A328DZR2"/>
<dbReference type="Pfam" id="PF08152">
    <property type="entry name" value="GUCT"/>
    <property type="match status" value="1"/>
</dbReference>
<dbReference type="InterPro" id="IPR012562">
    <property type="entry name" value="GUCT"/>
</dbReference>
<keyword evidence="5" id="KW-0378">Hydrolase</keyword>
<keyword evidence="7" id="KW-0067">ATP-binding</keyword>
<evidence type="ECO:0000313" key="15">
    <source>
        <dbReference type="EMBL" id="RAL49988.1"/>
    </source>
</evidence>
<name>A0A328DZR2_9ASTE</name>
<evidence type="ECO:0000256" key="3">
    <source>
        <dbReference type="ARBA" id="ARBA00012552"/>
    </source>
</evidence>
<comment type="similarity">
    <text evidence="2">Belongs to the DEAD box helicase family. DDX21/DDX50 subfamily.</text>
</comment>
<dbReference type="GO" id="GO:0016787">
    <property type="term" value="F:hydrolase activity"/>
    <property type="evidence" value="ECO:0007669"/>
    <property type="project" value="UniProtKB-KW"/>
</dbReference>
<dbReference type="InterPro" id="IPR035979">
    <property type="entry name" value="RBD_domain_sf"/>
</dbReference>
<keyword evidence="4" id="KW-0547">Nucleotide-binding</keyword>
<evidence type="ECO:0000259" key="13">
    <source>
        <dbReference type="Pfam" id="PF08152"/>
    </source>
</evidence>
<dbReference type="GO" id="GO:0005524">
    <property type="term" value="F:ATP binding"/>
    <property type="evidence" value="ECO:0007669"/>
    <property type="project" value="UniProtKB-KW"/>
</dbReference>
<comment type="subcellular location">
    <subcellularLocation>
        <location evidence="1">Nucleus</location>
    </subcellularLocation>
</comment>
<evidence type="ECO:0000256" key="9">
    <source>
        <dbReference type="ARBA" id="ARBA00023242"/>
    </source>
</evidence>
<gene>
    <name evidence="15" type="ORF">DM860_017777</name>
</gene>
<dbReference type="GO" id="GO:0003724">
    <property type="term" value="F:RNA helicase activity"/>
    <property type="evidence" value="ECO:0007669"/>
    <property type="project" value="UniProtKB-EC"/>
</dbReference>
<dbReference type="GO" id="GO:0003723">
    <property type="term" value="F:RNA binding"/>
    <property type="evidence" value="ECO:0007669"/>
    <property type="project" value="UniProtKB-KW"/>
</dbReference>
<feature type="domain" description="DDX21/DDX50 dimerisation" evidence="14">
    <location>
        <begin position="28"/>
        <end position="80"/>
    </location>
</feature>
<keyword evidence="8" id="KW-0694">RNA-binding</keyword>
<evidence type="ECO:0000256" key="10">
    <source>
        <dbReference type="ARBA" id="ARBA00047984"/>
    </source>
</evidence>
<proteinExistence type="inferred from homology"/>
<feature type="compositionally biased region" description="Basic and acidic residues" evidence="12">
    <location>
        <begin position="175"/>
        <end position="184"/>
    </location>
</feature>
<dbReference type="EC" id="3.6.4.13" evidence="3"/>
<dbReference type="InterPro" id="IPR059027">
    <property type="entry name" value="DD_DDX21-DDX50"/>
</dbReference>
<comment type="catalytic activity">
    <reaction evidence="10">
        <text>ATP + H2O = ADP + phosphate + H(+)</text>
        <dbReference type="Rhea" id="RHEA:13065"/>
        <dbReference type="ChEBI" id="CHEBI:15377"/>
        <dbReference type="ChEBI" id="CHEBI:15378"/>
        <dbReference type="ChEBI" id="CHEBI:30616"/>
        <dbReference type="ChEBI" id="CHEBI:43474"/>
        <dbReference type="ChEBI" id="CHEBI:456216"/>
        <dbReference type="EC" id="3.6.4.13"/>
    </reaction>
</comment>
<evidence type="ECO:0000256" key="8">
    <source>
        <dbReference type="ARBA" id="ARBA00022884"/>
    </source>
</evidence>
<evidence type="ECO:0000256" key="1">
    <source>
        <dbReference type="ARBA" id="ARBA00004123"/>
    </source>
</evidence>
<evidence type="ECO:0000256" key="7">
    <source>
        <dbReference type="ARBA" id="ARBA00022840"/>
    </source>
</evidence>